<feature type="transmembrane region" description="Helical" evidence="2">
    <location>
        <begin position="6"/>
        <end position="27"/>
    </location>
</feature>
<gene>
    <name evidence="3" type="ORF">HNQ09_000150</name>
</gene>
<keyword evidence="4" id="KW-1185">Reference proteome</keyword>
<name>A0A7W8GC87_9DEIO</name>
<comment type="caution">
    <text evidence="3">The sequence shown here is derived from an EMBL/GenBank/DDBJ whole genome shotgun (WGS) entry which is preliminary data.</text>
</comment>
<dbReference type="RefSeq" id="WP_184024133.1">
    <property type="nucleotide sequence ID" value="NZ_JACHFN010000001.1"/>
</dbReference>
<proteinExistence type="predicted"/>
<evidence type="ECO:0000256" key="2">
    <source>
        <dbReference type="SAM" id="Phobius"/>
    </source>
</evidence>
<sequence>MLPDAVAWIVHPLAGLALALWGSVIFSRRGRHAAEVGRAAAILVLLAVLGAGWAVHPAAGMLLGYLGSRGFHRWQRDWRALLVGVLAGLVFLGLGATWLVFPLVVMGIVWLTTAGFTAGSGRRPQAVAAPTSPPPLPEQAGGFPVGSFGNWAGPAGAYAERREARRQARRARKLSKRQREAADLAPLPPPPAPAPALPPAASTLAAYVRDDRLPGEARAQLAALDLRTREALTHLEALGQQGSEAAYLARAVREEYAPGAVRAYLKLPPTLASTQPLEGGKTGRDLLREQLDLLLNAVQDILGTALRSGGQDLLTHQRFLEEKFRKPRGDLEV</sequence>
<evidence type="ECO:0000313" key="3">
    <source>
        <dbReference type="EMBL" id="MBB5232733.1"/>
    </source>
</evidence>
<organism evidence="3 4">
    <name type="scientific">Deinococcus budaensis</name>
    <dbReference type="NCBI Taxonomy" id="1665626"/>
    <lineage>
        <taxon>Bacteria</taxon>
        <taxon>Thermotogati</taxon>
        <taxon>Deinococcota</taxon>
        <taxon>Deinococci</taxon>
        <taxon>Deinococcales</taxon>
        <taxon>Deinococcaceae</taxon>
        <taxon>Deinococcus</taxon>
    </lineage>
</organism>
<keyword evidence="2" id="KW-0812">Transmembrane</keyword>
<keyword evidence="2" id="KW-1133">Transmembrane helix</keyword>
<dbReference type="EMBL" id="JACHFN010000001">
    <property type="protein sequence ID" value="MBB5232733.1"/>
    <property type="molecule type" value="Genomic_DNA"/>
</dbReference>
<feature type="transmembrane region" description="Helical" evidence="2">
    <location>
        <begin position="39"/>
        <end position="60"/>
    </location>
</feature>
<feature type="compositionally biased region" description="Basic residues" evidence="1">
    <location>
        <begin position="167"/>
        <end position="176"/>
    </location>
</feature>
<reference evidence="3 4" key="1">
    <citation type="submission" date="2020-08" db="EMBL/GenBank/DDBJ databases">
        <title>Genomic Encyclopedia of Type Strains, Phase IV (KMG-IV): sequencing the most valuable type-strain genomes for metagenomic binning, comparative biology and taxonomic classification.</title>
        <authorList>
            <person name="Goeker M."/>
        </authorList>
    </citation>
    <scope>NUCLEOTIDE SEQUENCE [LARGE SCALE GENOMIC DNA]</scope>
    <source>
        <strain evidence="3 4">DSM 101791</strain>
    </source>
</reference>
<dbReference type="Proteomes" id="UP000525389">
    <property type="component" value="Unassembled WGS sequence"/>
</dbReference>
<evidence type="ECO:0000256" key="1">
    <source>
        <dbReference type="SAM" id="MobiDB-lite"/>
    </source>
</evidence>
<feature type="region of interest" description="Disordered" evidence="1">
    <location>
        <begin position="162"/>
        <end position="199"/>
    </location>
</feature>
<evidence type="ECO:0000313" key="4">
    <source>
        <dbReference type="Proteomes" id="UP000525389"/>
    </source>
</evidence>
<protein>
    <submittedName>
        <fullName evidence="3">Uncharacterized protein</fullName>
    </submittedName>
</protein>
<feature type="compositionally biased region" description="Pro residues" evidence="1">
    <location>
        <begin position="186"/>
        <end position="198"/>
    </location>
</feature>
<accession>A0A7W8GC87</accession>
<feature type="transmembrane region" description="Helical" evidence="2">
    <location>
        <begin position="80"/>
        <end position="113"/>
    </location>
</feature>
<keyword evidence="2" id="KW-0472">Membrane</keyword>
<dbReference type="AlphaFoldDB" id="A0A7W8GC87"/>